<evidence type="ECO:0000313" key="2">
    <source>
        <dbReference type="EMBL" id="CBJ30256.1"/>
    </source>
</evidence>
<dbReference type="SUPFAM" id="SSF50129">
    <property type="entry name" value="GroES-like"/>
    <property type="match status" value="1"/>
</dbReference>
<keyword evidence="1" id="KW-0143">Chaperone</keyword>
<dbReference type="CDD" id="cd00320">
    <property type="entry name" value="cpn10"/>
    <property type="match status" value="1"/>
</dbReference>
<dbReference type="Gene3D" id="2.30.33.40">
    <property type="entry name" value="GroES chaperonin"/>
    <property type="match status" value="1"/>
</dbReference>
<proteinExistence type="predicted"/>
<dbReference type="GO" id="GO:0044183">
    <property type="term" value="F:protein folding chaperone"/>
    <property type="evidence" value="ECO:0007669"/>
    <property type="project" value="InterPro"/>
</dbReference>
<dbReference type="InParanoid" id="D7FNY7"/>
<dbReference type="Pfam" id="PF00166">
    <property type="entry name" value="Cpn10"/>
    <property type="match status" value="1"/>
</dbReference>
<gene>
    <name evidence="2" type="ORF">Esi_0183_0043</name>
</gene>
<dbReference type="Proteomes" id="UP000002630">
    <property type="component" value="Linkage Group LG04"/>
</dbReference>
<dbReference type="InterPro" id="IPR037124">
    <property type="entry name" value="Chaperonin_GroES_sf"/>
</dbReference>
<reference evidence="2 3" key="1">
    <citation type="journal article" date="2010" name="Nature">
        <title>The Ectocarpus genome and the independent evolution of multicellularity in brown algae.</title>
        <authorList>
            <person name="Cock J.M."/>
            <person name="Sterck L."/>
            <person name="Rouze P."/>
            <person name="Scornet D."/>
            <person name="Allen A.E."/>
            <person name="Amoutzias G."/>
            <person name="Anthouard V."/>
            <person name="Artiguenave F."/>
            <person name="Aury J.M."/>
            <person name="Badger J.H."/>
            <person name="Beszteri B."/>
            <person name="Billiau K."/>
            <person name="Bonnet E."/>
            <person name="Bothwell J.H."/>
            <person name="Bowler C."/>
            <person name="Boyen C."/>
            <person name="Brownlee C."/>
            <person name="Carrano C.J."/>
            <person name="Charrier B."/>
            <person name="Cho G.Y."/>
            <person name="Coelho S.M."/>
            <person name="Collen J."/>
            <person name="Corre E."/>
            <person name="Da Silva C."/>
            <person name="Delage L."/>
            <person name="Delaroque N."/>
            <person name="Dittami S.M."/>
            <person name="Doulbeau S."/>
            <person name="Elias M."/>
            <person name="Farnham G."/>
            <person name="Gachon C.M."/>
            <person name="Gschloessl B."/>
            <person name="Heesch S."/>
            <person name="Jabbari K."/>
            <person name="Jubin C."/>
            <person name="Kawai H."/>
            <person name="Kimura K."/>
            <person name="Kloareg B."/>
            <person name="Kupper F.C."/>
            <person name="Lang D."/>
            <person name="Le Bail A."/>
            <person name="Leblanc C."/>
            <person name="Lerouge P."/>
            <person name="Lohr M."/>
            <person name="Lopez P.J."/>
            <person name="Martens C."/>
            <person name="Maumus F."/>
            <person name="Michel G."/>
            <person name="Miranda-Saavedra D."/>
            <person name="Morales J."/>
            <person name="Moreau H."/>
            <person name="Motomura T."/>
            <person name="Nagasato C."/>
            <person name="Napoli C.A."/>
            <person name="Nelson D.R."/>
            <person name="Nyvall-Collen P."/>
            <person name="Peters A.F."/>
            <person name="Pommier C."/>
            <person name="Potin P."/>
            <person name="Poulain J."/>
            <person name="Quesneville H."/>
            <person name="Read B."/>
            <person name="Rensing S.A."/>
            <person name="Ritter A."/>
            <person name="Rousvoal S."/>
            <person name="Samanta M."/>
            <person name="Samson G."/>
            <person name="Schroeder D.C."/>
            <person name="Segurens B."/>
            <person name="Strittmatter M."/>
            <person name="Tonon T."/>
            <person name="Tregear J.W."/>
            <person name="Valentin K."/>
            <person name="von Dassow P."/>
            <person name="Yamagishi T."/>
            <person name="Van de Peer Y."/>
            <person name="Wincker P."/>
        </authorList>
    </citation>
    <scope>NUCLEOTIDE SEQUENCE [LARGE SCALE GENOMIC DNA]</scope>
    <source>
        <strain evidence="3">Ec32 / CCAP1310/4</strain>
    </source>
</reference>
<name>D7FNY7_ECTSI</name>
<dbReference type="InterPro" id="IPR011032">
    <property type="entry name" value="GroES-like_sf"/>
</dbReference>
<organism evidence="2 3">
    <name type="scientific">Ectocarpus siliculosus</name>
    <name type="common">Brown alga</name>
    <name type="synonym">Conferva siliculosa</name>
    <dbReference type="NCBI Taxonomy" id="2880"/>
    <lineage>
        <taxon>Eukaryota</taxon>
        <taxon>Sar</taxon>
        <taxon>Stramenopiles</taxon>
        <taxon>Ochrophyta</taxon>
        <taxon>PX clade</taxon>
        <taxon>Phaeophyceae</taxon>
        <taxon>Ectocarpales</taxon>
        <taxon>Ectocarpaceae</taxon>
        <taxon>Ectocarpus</taxon>
    </lineage>
</organism>
<keyword evidence="3" id="KW-1185">Reference proteome</keyword>
<accession>D7FNY7</accession>
<evidence type="ECO:0000256" key="1">
    <source>
        <dbReference type="ARBA" id="ARBA00023186"/>
    </source>
</evidence>
<dbReference type="InterPro" id="IPR020818">
    <property type="entry name" value="Chaperonin_GroES"/>
</dbReference>
<sequence>MGPGKTHPETGVPVDIPCALGDKVLYGEFDGTAVDYMGTDHQFVRDQDILFVYSGERMEPSTIKMIRDELLVKVDPEATTTKSGLLLGQKEENTGEGSTTGEVPWSEAPVAYCPRARACGVISWIRLAWVVSRWSLRWMARVW</sequence>
<protein>
    <submittedName>
        <fullName evidence="2">Uncharacterized protein</fullName>
    </submittedName>
</protein>
<dbReference type="GO" id="GO:0005524">
    <property type="term" value="F:ATP binding"/>
    <property type="evidence" value="ECO:0007669"/>
    <property type="project" value="InterPro"/>
</dbReference>
<dbReference type="EMBL" id="FN649729">
    <property type="protein sequence ID" value="CBJ30256.1"/>
    <property type="molecule type" value="Genomic_DNA"/>
</dbReference>
<dbReference type="STRING" id="2880.D7FNY7"/>
<dbReference type="AlphaFoldDB" id="D7FNY7"/>
<dbReference type="EMBL" id="FN648312">
    <property type="protein sequence ID" value="CBJ30256.1"/>
    <property type="molecule type" value="Genomic_DNA"/>
</dbReference>
<dbReference type="OrthoDB" id="184876at2759"/>
<evidence type="ECO:0000313" key="3">
    <source>
        <dbReference type="Proteomes" id="UP000002630"/>
    </source>
</evidence>